<proteinExistence type="predicted"/>
<gene>
    <name evidence="1" type="ORF">HGUI_00037</name>
</gene>
<keyword evidence="2" id="KW-1185">Reference proteome</keyword>
<name>A0A1L0CGF0_9ASCO</name>
<dbReference type="EMBL" id="FQNF01000001">
    <property type="protein sequence ID" value="SGZ37837.1"/>
    <property type="molecule type" value="Genomic_DNA"/>
</dbReference>
<dbReference type="Proteomes" id="UP000183365">
    <property type="component" value="Unassembled WGS sequence"/>
</dbReference>
<protein>
    <submittedName>
        <fullName evidence="1">Uncharacterized protein</fullName>
    </submittedName>
</protein>
<dbReference type="OrthoDB" id="3972884at2759"/>
<accession>A0A1L0CGF0</accession>
<evidence type="ECO:0000313" key="1">
    <source>
        <dbReference type="EMBL" id="SGZ37837.1"/>
    </source>
</evidence>
<sequence>MYSIFHKLPKIKSLNKSILYNQTIKRQSSDDILHFGDIQKCHIVYPTLTSFVNSYYRTTTRSNRLKQSFSIDLDDSKMFCYNDLVQFANLFYYDNKLPIEMRLHESSIHSEKLKHKATDNKTTMNKKELFVYGLNALKLAYLNLRGTHNFLDMTKTLEELEDAYKINVQQLVLHKIQQIIKGFPESVILFTYRKHIFDLHELNLNGHYKDMELIVALYGYISITSDKKKFQQVANYLLQKIEI</sequence>
<dbReference type="AlphaFoldDB" id="A0A1L0CGF0"/>
<dbReference type="VEuPathDB" id="FungiDB:HGUI_00037"/>
<organism evidence="1 2">
    <name type="scientific">Hanseniaspora guilliermondii</name>
    <dbReference type="NCBI Taxonomy" id="56406"/>
    <lineage>
        <taxon>Eukaryota</taxon>
        <taxon>Fungi</taxon>
        <taxon>Dikarya</taxon>
        <taxon>Ascomycota</taxon>
        <taxon>Saccharomycotina</taxon>
        <taxon>Saccharomycetes</taxon>
        <taxon>Saccharomycodales</taxon>
        <taxon>Saccharomycodaceae</taxon>
        <taxon>Hanseniaspora</taxon>
    </lineage>
</organism>
<reference evidence="2" key="1">
    <citation type="submission" date="2016-11" db="EMBL/GenBank/DDBJ databases">
        <authorList>
            <person name="Guldener U."/>
        </authorList>
    </citation>
    <scope>NUCLEOTIDE SEQUENCE [LARGE SCALE GENOMIC DNA]</scope>
</reference>
<evidence type="ECO:0000313" key="2">
    <source>
        <dbReference type="Proteomes" id="UP000183365"/>
    </source>
</evidence>